<accession>A0AAP0LYK7</accession>
<sequence>MEVDEDAGRIPLPPKCQKFHYVQSQCLEDRGSRRVAIIQENQIQSKIEYEFSKRGRLFGSSTRTRRDELCLLEANDERVWQYVLIGYTPPTRTDENGVESSKLVRE</sequence>
<gene>
    <name evidence="1" type="ORF">WN944_003475</name>
</gene>
<organism evidence="1 2">
    <name type="scientific">Citrus x changshan-huyou</name>
    <dbReference type="NCBI Taxonomy" id="2935761"/>
    <lineage>
        <taxon>Eukaryota</taxon>
        <taxon>Viridiplantae</taxon>
        <taxon>Streptophyta</taxon>
        <taxon>Embryophyta</taxon>
        <taxon>Tracheophyta</taxon>
        <taxon>Spermatophyta</taxon>
        <taxon>Magnoliopsida</taxon>
        <taxon>eudicotyledons</taxon>
        <taxon>Gunneridae</taxon>
        <taxon>Pentapetalae</taxon>
        <taxon>rosids</taxon>
        <taxon>malvids</taxon>
        <taxon>Sapindales</taxon>
        <taxon>Rutaceae</taxon>
        <taxon>Aurantioideae</taxon>
        <taxon>Citrus</taxon>
    </lineage>
</organism>
<proteinExistence type="predicted"/>
<dbReference type="Proteomes" id="UP001428341">
    <property type="component" value="Unassembled WGS sequence"/>
</dbReference>
<dbReference type="EMBL" id="JBCGBO010000006">
    <property type="protein sequence ID" value="KAK9192782.1"/>
    <property type="molecule type" value="Genomic_DNA"/>
</dbReference>
<evidence type="ECO:0000313" key="2">
    <source>
        <dbReference type="Proteomes" id="UP001428341"/>
    </source>
</evidence>
<evidence type="ECO:0000313" key="1">
    <source>
        <dbReference type="EMBL" id="KAK9192782.1"/>
    </source>
</evidence>
<dbReference type="AlphaFoldDB" id="A0AAP0LYK7"/>
<comment type="caution">
    <text evidence="1">The sequence shown here is derived from an EMBL/GenBank/DDBJ whole genome shotgun (WGS) entry which is preliminary data.</text>
</comment>
<protein>
    <submittedName>
        <fullName evidence="1">Uncharacterized protein</fullName>
    </submittedName>
</protein>
<name>A0AAP0LYK7_9ROSI</name>
<keyword evidence="2" id="KW-1185">Reference proteome</keyword>
<reference evidence="1 2" key="1">
    <citation type="submission" date="2024-05" db="EMBL/GenBank/DDBJ databases">
        <title>Haplotype-resolved chromosome-level genome assembly of Huyou (Citrus changshanensis).</title>
        <authorList>
            <person name="Miao C."/>
            <person name="Chen W."/>
            <person name="Wu Y."/>
            <person name="Wang L."/>
            <person name="Zhao S."/>
            <person name="Grierson D."/>
            <person name="Xu C."/>
            <person name="Chen K."/>
        </authorList>
    </citation>
    <scope>NUCLEOTIDE SEQUENCE [LARGE SCALE GENOMIC DNA]</scope>
    <source>
        <strain evidence="1">01-14</strain>
        <tissue evidence="1">Leaf</tissue>
    </source>
</reference>